<dbReference type="GO" id="GO:0004753">
    <property type="term" value="F:saccharopine dehydrogenase activity"/>
    <property type="evidence" value="ECO:0007669"/>
    <property type="project" value="TreeGrafter"/>
</dbReference>
<evidence type="ECO:0000259" key="4">
    <source>
        <dbReference type="Pfam" id="PF16653"/>
    </source>
</evidence>
<keyword evidence="2" id="KW-0560">Oxidoreductase</keyword>
<dbReference type="Proteomes" id="UP000885931">
    <property type="component" value="Unassembled WGS sequence"/>
</dbReference>
<dbReference type="PANTHER" id="PTHR11133:SF22">
    <property type="entry name" value="ALPHA-AMINOADIPIC SEMIALDEHYDE SYNTHASE, MITOCHONDRIAL"/>
    <property type="match status" value="1"/>
</dbReference>
<dbReference type="InterPro" id="IPR051168">
    <property type="entry name" value="AASS"/>
</dbReference>
<evidence type="ECO:0000256" key="1">
    <source>
        <dbReference type="ARBA" id="ARBA00022857"/>
    </source>
</evidence>
<dbReference type="InterPro" id="IPR032095">
    <property type="entry name" value="Sacchrp_dh-like_C"/>
</dbReference>
<keyword evidence="1" id="KW-0521">NADP</keyword>
<dbReference type="AlphaFoldDB" id="A0A7C1B4R1"/>
<dbReference type="GO" id="GO:0005737">
    <property type="term" value="C:cytoplasm"/>
    <property type="evidence" value="ECO:0007669"/>
    <property type="project" value="TreeGrafter"/>
</dbReference>
<feature type="domain" description="Saccharopine dehydrogenase-like C-terminal" evidence="4">
    <location>
        <begin position="123"/>
        <end position="428"/>
    </location>
</feature>
<dbReference type="Gene3D" id="3.30.360.10">
    <property type="entry name" value="Dihydrodipicolinate Reductase, domain 2"/>
    <property type="match status" value="1"/>
</dbReference>
<dbReference type="GO" id="GO:0019878">
    <property type="term" value="P:lysine biosynthetic process via aminoadipic acid"/>
    <property type="evidence" value="ECO:0007669"/>
    <property type="project" value="TreeGrafter"/>
</dbReference>
<accession>A0A7C1B4R1</accession>
<name>A0A7C1B4R1_UNCW3</name>
<evidence type="ECO:0000313" key="5">
    <source>
        <dbReference type="EMBL" id="HDM90899.1"/>
    </source>
</evidence>
<reference evidence="5" key="1">
    <citation type="journal article" date="2020" name="mSystems">
        <title>Genome- and Community-Level Interaction Insights into Carbon Utilization and Element Cycling Functions of Hydrothermarchaeota in Hydrothermal Sediment.</title>
        <authorList>
            <person name="Zhou Z."/>
            <person name="Liu Y."/>
            <person name="Xu W."/>
            <person name="Pan J."/>
            <person name="Luo Z.H."/>
            <person name="Li M."/>
        </authorList>
    </citation>
    <scope>NUCLEOTIDE SEQUENCE [LARGE SCALE GENOMIC DNA]</scope>
    <source>
        <strain evidence="5">HyVt-237</strain>
    </source>
</reference>
<dbReference type="SUPFAM" id="SSF51735">
    <property type="entry name" value="NAD(P)-binding Rossmann-fold domains"/>
    <property type="match status" value="1"/>
</dbReference>
<evidence type="ECO:0000259" key="3">
    <source>
        <dbReference type="Pfam" id="PF03435"/>
    </source>
</evidence>
<dbReference type="FunFam" id="3.40.50.720:FF:000072">
    <property type="entry name" value="Saccharopine dehydrogenase [NADP(+), L-glutamate-forming]"/>
    <property type="match status" value="1"/>
</dbReference>
<dbReference type="SUPFAM" id="SSF55347">
    <property type="entry name" value="Glyceraldehyde-3-phosphate dehydrogenase-like, C-terminal domain"/>
    <property type="match status" value="1"/>
</dbReference>
<sequence>MKRVLILGAGLVAKPIVRYLLDHDDFEVTVATRTVSKAERIIAGHPRGKAVQWTVDNTEGLKALVGNNDLVVSLLPYVYHVMVARECIAQKKHLVTTSYVKPEMRALDADARKAGVLLLNEIGLDPGIDHMSAMRTIHDIKNRGGRIVSFNSYCGALPAPEAADNPWKYKFSWSPRGVVLAAKNSARYLKDGKEISIPAEELFKNYFTTQVEGIGELEVYPNRDSVSYIETYSVHGIETIFRGTLRYPGWCETWAAVGKLGLLSEEEISLGGMSYRDFVAKLMGIEGDPEKTLPQFLGVPEDSHVIEKFRWLGLLSDERVPFEKSTPLDVFADLLEKKLQYKEGERDMVILKDVVVGEFPNGKREKITSTLIDFGKIGNETAVARTVSLPAAAAVRFILEGKINLSGVYIPVVPEIYKPVLEELERLGMKMTETVEEL</sequence>
<dbReference type="Gene3D" id="3.40.50.720">
    <property type="entry name" value="NAD(P)-binding Rossmann-like Domain"/>
    <property type="match status" value="1"/>
</dbReference>
<dbReference type="Pfam" id="PF16653">
    <property type="entry name" value="Sacchrp_dh_C"/>
    <property type="match status" value="1"/>
</dbReference>
<dbReference type="Pfam" id="PF03435">
    <property type="entry name" value="Sacchrp_dh_NADP"/>
    <property type="match status" value="1"/>
</dbReference>
<dbReference type="InterPro" id="IPR036291">
    <property type="entry name" value="NAD(P)-bd_dom_sf"/>
</dbReference>
<organism evidence="5">
    <name type="scientific">candidate division WOR-3 bacterium</name>
    <dbReference type="NCBI Taxonomy" id="2052148"/>
    <lineage>
        <taxon>Bacteria</taxon>
        <taxon>Bacteria division WOR-3</taxon>
    </lineage>
</organism>
<evidence type="ECO:0000256" key="2">
    <source>
        <dbReference type="ARBA" id="ARBA00023002"/>
    </source>
</evidence>
<dbReference type="PANTHER" id="PTHR11133">
    <property type="entry name" value="SACCHAROPINE DEHYDROGENASE"/>
    <property type="match status" value="1"/>
</dbReference>
<protein>
    <submittedName>
        <fullName evidence="5">Saccharopine dehydrogenase</fullName>
    </submittedName>
</protein>
<dbReference type="EMBL" id="DRBW01000249">
    <property type="protein sequence ID" value="HDM90899.1"/>
    <property type="molecule type" value="Genomic_DNA"/>
</dbReference>
<feature type="domain" description="Saccharopine dehydrogenase NADP binding" evidence="3">
    <location>
        <begin position="4"/>
        <end position="118"/>
    </location>
</feature>
<gene>
    <name evidence="5" type="ORF">ENG67_06815</name>
</gene>
<dbReference type="FunFam" id="3.30.360.10:FF:000008">
    <property type="entry name" value="Alpha-aminoadipic semialdehyde synthase, mitochondrial"/>
    <property type="match status" value="1"/>
</dbReference>
<comment type="caution">
    <text evidence="5">The sequence shown here is derived from an EMBL/GenBank/DDBJ whole genome shotgun (WGS) entry which is preliminary data.</text>
</comment>
<dbReference type="Gene3D" id="1.10.1870.10">
    <property type="entry name" value="Domain 3, Saccharopine reductase"/>
    <property type="match status" value="1"/>
</dbReference>
<dbReference type="InterPro" id="IPR005097">
    <property type="entry name" value="Sacchrp_dh_NADP-bd"/>
</dbReference>
<proteinExistence type="predicted"/>